<evidence type="ECO:0008006" key="3">
    <source>
        <dbReference type="Google" id="ProtNLM"/>
    </source>
</evidence>
<accession>I4VK89</accession>
<evidence type="ECO:0000313" key="1">
    <source>
        <dbReference type="EMBL" id="EIL87630.1"/>
    </source>
</evidence>
<evidence type="ECO:0000313" key="2">
    <source>
        <dbReference type="Proteomes" id="UP000004210"/>
    </source>
</evidence>
<protein>
    <recommendedName>
        <fullName evidence="3">DUF3025 domain-containing protein</fullName>
    </recommendedName>
</protein>
<dbReference type="Proteomes" id="UP000004210">
    <property type="component" value="Unassembled WGS sequence"/>
</dbReference>
<proteinExistence type="predicted"/>
<gene>
    <name evidence="1" type="ORF">UU9_15392</name>
</gene>
<dbReference type="PATRIC" id="fig|1163408.3.peg.3125"/>
<dbReference type="AlphaFoldDB" id="I4VK89"/>
<dbReference type="RefSeq" id="WP_007082705.1">
    <property type="nucleotide sequence ID" value="NZ_AJXU01000073.1"/>
</dbReference>
<dbReference type="EMBL" id="AJXU01000073">
    <property type="protein sequence ID" value="EIL87630.1"/>
    <property type="molecule type" value="Genomic_DNA"/>
</dbReference>
<sequence length="269" mass="30397">MRYVAPARGTVDPLVFDRSPLSAWHEHAALLEAAAWPSIDMLNGLRPADLSQRFVAQTPILLADGLHYEQRIAEHGDIATREGNWHDLLNALIWLRYPALKQALNQRQISEIARMGPKQRSREQYALTHFDEGGVIVLVRDPALLALWDEHDWYGLFWRHRQAWLDGSIQAELFGHALLEQALTPEQLLVGKALVFQADDSQDMATVRTRCAELIASGKVLHDPLELRPLPLSGVPGWRDANAEEGFHRSTVCYQPRRAGRQYPAPIVC</sequence>
<organism evidence="1 2">
    <name type="scientific">Rhodanobacter fulvus Jip2</name>
    <dbReference type="NCBI Taxonomy" id="1163408"/>
    <lineage>
        <taxon>Bacteria</taxon>
        <taxon>Pseudomonadati</taxon>
        <taxon>Pseudomonadota</taxon>
        <taxon>Gammaproteobacteria</taxon>
        <taxon>Lysobacterales</taxon>
        <taxon>Rhodanobacteraceae</taxon>
        <taxon>Rhodanobacter</taxon>
    </lineage>
</organism>
<dbReference type="STRING" id="1163408.UU9_15392"/>
<reference evidence="1 2" key="1">
    <citation type="journal article" date="2012" name="J. Bacteriol.">
        <title>Genome sequences for six rhodanobacter strains, isolated from soils and the terrestrial subsurface, with variable denitrification capabilities.</title>
        <authorList>
            <person name="Kostka J.E."/>
            <person name="Green S.J."/>
            <person name="Rishishwar L."/>
            <person name="Prakash O."/>
            <person name="Katz L.S."/>
            <person name="Marino-Ramirez L."/>
            <person name="Jordan I.K."/>
            <person name="Munk C."/>
            <person name="Ivanova N."/>
            <person name="Mikhailova N."/>
            <person name="Watson D.B."/>
            <person name="Brown S.D."/>
            <person name="Palumbo A.V."/>
            <person name="Brooks S.C."/>
        </authorList>
    </citation>
    <scope>NUCLEOTIDE SEQUENCE [LARGE SCALE GENOMIC DNA]</scope>
    <source>
        <strain evidence="2">Jip2T</strain>
    </source>
</reference>
<dbReference type="OrthoDB" id="5292474at2"/>
<dbReference type="Pfam" id="PF11227">
    <property type="entry name" value="DUF3025"/>
    <property type="match status" value="1"/>
</dbReference>
<keyword evidence="2" id="KW-1185">Reference proteome</keyword>
<name>I4VK89_9GAMM</name>
<comment type="caution">
    <text evidence="1">The sequence shown here is derived from an EMBL/GenBank/DDBJ whole genome shotgun (WGS) entry which is preliminary data.</text>
</comment>
<dbReference type="InterPro" id="IPR021390">
    <property type="entry name" value="DUF3025"/>
</dbReference>
<dbReference type="eggNOG" id="ENOG502ZBX5">
    <property type="taxonomic scope" value="Bacteria"/>
</dbReference>